<dbReference type="PANTHER" id="PTHR24205:SF16">
    <property type="entry name" value="GH01042P-RELATED"/>
    <property type="match status" value="1"/>
</dbReference>
<feature type="region of interest" description="Disordered" evidence="6">
    <location>
        <begin position="60"/>
        <end position="219"/>
    </location>
</feature>
<evidence type="ECO:0000259" key="7">
    <source>
        <dbReference type="PROSITE" id="PS50023"/>
    </source>
</evidence>
<dbReference type="InParanoid" id="A0A168SXW6"/>
<accession>A0A168SXW6</accession>
<feature type="compositionally biased region" description="Polar residues" evidence="6">
    <location>
        <begin position="204"/>
        <end position="217"/>
    </location>
</feature>
<dbReference type="GO" id="GO:0046872">
    <property type="term" value="F:metal ion binding"/>
    <property type="evidence" value="ECO:0007669"/>
    <property type="project" value="UniProtKB-KW"/>
</dbReference>
<dbReference type="PROSITE" id="PS00478">
    <property type="entry name" value="LIM_DOMAIN_1"/>
    <property type="match status" value="3"/>
</dbReference>
<feature type="domain" description="LIM zinc-binding" evidence="7">
    <location>
        <begin position="306"/>
        <end position="367"/>
    </location>
</feature>
<evidence type="ECO:0000256" key="1">
    <source>
        <dbReference type="ARBA" id="ARBA00022723"/>
    </source>
</evidence>
<evidence type="ECO:0000313" key="8">
    <source>
        <dbReference type="EMBL" id="SAM09129.1"/>
    </source>
</evidence>
<dbReference type="EMBL" id="LT554985">
    <property type="protein sequence ID" value="SAM09129.1"/>
    <property type="molecule type" value="Genomic_DNA"/>
</dbReference>
<dbReference type="Gene3D" id="2.10.110.10">
    <property type="entry name" value="Cysteine Rich Protein"/>
    <property type="match status" value="4"/>
</dbReference>
<keyword evidence="2" id="KW-0677">Repeat</keyword>
<evidence type="ECO:0000256" key="4">
    <source>
        <dbReference type="ARBA" id="ARBA00023038"/>
    </source>
</evidence>
<dbReference type="SMART" id="SM00132">
    <property type="entry name" value="LIM"/>
    <property type="match status" value="4"/>
</dbReference>
<keyword evidence="1 5" id="KW-0479">Metal-binding</keyword>
<keyword evidence="9" id="KW-1185">Reference proteome</keyword>
<evidence type="ECO:0000256" key="6">
    <source>
        <dbReference type="SAM" id="MobiDB-lite"/>
    </source>
</evidence>
<feature type="domain" description="LIM zinc-binding" evidence="7">
    <location>
        <begin position="244"/>
        <end position="305"/>
    </location>
</feature>
<feature type="compositionally biased region" description="Polar residues" evidence="6">
    <location>
        <begin position="129"/>
        <end position="148"/>
    </location>
</feature>
<organism evidence="8">
    <name type="scientific">Absidia glauca</name>
    <name type="common">Pin mould</name>
    <dbReference type="NCBI Taxonomy" id="4829"/>
    <lineage>
        <taxon>Eukaryota</taxon>
        <taxon>Fungi</taxon>
        <taxon>Fungi incertae sedis</taxon>
        <taxon>Mucoromycota</taxon>
        <taxon>Mucoromycotina</taxon>
        <taxon>Mucoromycetes</taxon>
        <taxon>Mucorales</taxon>
        <taxon>Cunninghamellaceae</taxon>
        <taxon>Absidia</taxon>
    </lineage>
</organism>
<dbReference type="STRING" id="4829.A0A168SXW6"/>
<reference evidence="8" key="1">
    <citation type="submission" date="2016-04" db="EMBL/GenBank/DDBJ databases">
        <authorList>
            <person name="Evans L.H."/>
            <person name="Alamgir A."/>
            <person name="Owens N."/>
            <person name="Weber N.D."/>
            <person name="Virtaneva K."/>
            <person name="Barbian K."/>
            <person name="Babar A."/>
            <person name="Rosenke K."/>
        </authorList>
    </citation>
    <scope>NUCLEOTIDE SEQUENCE [LARGE SCALE GENOMIC DNA]</scope>
    <source>
        <strain evidence="8">CBS 101.48</strain>
    </source>
</reference>
<name>A0A168SXW6_ABSGL</name>
<keyword evidence="3 5" id="KW-0862">Zinc</keyword>
<dbReference type="GO" id="GO:0003712">
    <property type="term" value="F:transcription coregulator activity"/>
    <property type="evidence" value="ECO:0007669"/>
    <property type="project" value="TreeGrafter"/>
</dbReference>
<feature type="domain" description="LIM zinc-binding" evidence="7">
    <location>
        <begin position="368"/>
        <end position="431"/>
    </location>
</feature>
<dbReference type="SUPFAM" id="SSF57716">
    <property type="entry name" value="Glucocorticoid receptor-like (DNA-binding domain)"/>
    <property type="match status" value="3"/>
</dbReference>
<sequence length="505" mass="57681">MNKVAGNERISQILPTVKCSDCGRDVHLRQLGNHICSNMPPVPMLPILPPEKINKKPTAVNKPAALPISPRSPDGYYSARPADSNSSSKFSPYHDSDHYYRQQSPPLPANLRSPYGNYPNDDYAPFHGQPSTNQRQQSPPHAPRSNNDYYPKTPTYLNSSNDYLPRKNSTSPAPDSPPPPKSPYFASDWNENRNEGGSIYPRNDSLNNIHTPKSPNGTGALDSLMEDLMTSMNDVTNLDHNSQDHCASCGDEFDYRDDVTNTGKKCYHKSCLTCHLCRAPLDPRRLFESGNHLYCERDYNVVKSRVSCAACDRPIASNITPIKALGRTYHPGHIKCYHCYCPLTEKTGAKERQQRVYCRKDYKELFLPKCRACNLPVEKEAVSAVDGKLQGKWHLNCFGCHTCHQPFPDNTFYVFENLPYCRRHYHQLNNSLCRTCDEPIEGPCAQTIEGWRFHPACFKCNVCRCAITDVYYMYERRIYCETHIQQLQKQRNVRAEKRRTQFGRI</sequence>
<evidence type="ECO:0000256" key="2">
    <source>
        <dbReference type="ARBA" id="ARBA00022737"/>
    </source>
</evidence>
<dbReference type="AlphaFoldDB" id="A0A168SXW6"/>
<keyword evidence="4 5" id="KW-0440">LIM domain</keyword>
<evidence type="ECO:0000313" key="9">
    <source>
        <dbReference type="Proteomes" id="UP000078561"/>
    </source>
</evidence>
<dbReference type="OrthoDB" id="1112565at2759"/>
<dbReference type="CDD" id="cd08368">
    <property type="entry name" value="LIM"/>
    <property type="match status" value="2"/>
</dbReference>
<dbReference type="OMA" id="AMNQIHC"/>
<proteinExistence type="predicted"/>
<evidence type="ECO:0000256" key="3">
    <source>
        <dbReference type="ARBA" id="ARBA00022833"/>
    </source>
</evidence>
<dbReference type="PROSITE" id="PS50023">
    <property type="entry name" value="LIM_DOMAIN_2"/>
    <property type="match status" value="4"/>
</dbReference>
<dbReference type="Proteomes" id="UP000078561">
    <property type="component" value="Unassembled WGS sequence"/>
</dbReference>
<feature type="domain" description="LIM zinc-binding" evidence="7">
    <location>
        <begin position="432"/>
        <end position="490"/>
    </location>
</feature>
<dbReference type="Pfam" id="PF00412">
    <property type="entry name" value="LIM"/>
    <property type="match status" value="4"/>
</dbReference>
<gene>
    <name evidence="8" type="primary">ABSGL_14803.1 scaffold 14966</name>
</gene>
<dbReference type="GO" id="GO:0005634">
    <property type="term" value="C:nucleus"/>
    <property type="evidence" value="ECO:0007669"/>
    <property type="project" value="TreeGrafter"/>
</dbReference>
<protein>
    <recommendedName>
        <fullName evidence="7">LIM zinc-binding domain-containing protein</fullName>
    </recommendedName>
</protein>
<evidence type="ECO:0000256" key="5">
    <source>
        <dbReference type="PROSITE-ProRule" id="PRU00125"/>
    </source>
</evidence>
<dbReference type="InterPro" id="IPR001781">
    <property type="entry name" value="Znf_LIM"/>
</dbReference>
<dbReference type="PANTHER" id="PTHR24205">
    <property type="entry name" value="FOUR AND A HALF LIM DOMAINS PROTEIN"/>
    <property type="match status" value="1"/>
</dbReference>